<organism evidence="2 3">
    <name type="scientific">Stichopus japonicus</name>
    <name type="common">Sea cucumber</name>
    <dbReference type="NCBI Taxonomy" id="307972"/>
    <lineage>
        <taxon>Eukaryota</taxon>
        <taxon>Metazoa</taxon>
        <taxon>Echinodermata</taxon>
        <taxon>Eleutherozoa</taxon>
        <taxon>Echinozoa</taxon>
        <taxon>Holothuroidea</taxon>
        <taxon>Aspidochirotacea</taxon>
        <taxon>Aspidochirotida</taxon>
        <taxon>Stichopodidae</taxon>
        <taxon>Apostichopus</taxon>
    </lineage>
</organism>
<accession>A0A2G8KW45</accession>
<dbReference type="Proteomes" id="UP000230750">
    <property type="component" value="Unassembled WGS sequence"/>
</dbReference>
<sequence length="411" mass="46308">MEDISLLPFILHNLYSSIDSTFYVSPDFTYRGCYSYPEGNAFSFGGAFANMTLSLCLDLCQYFPLAGLTRGDQCFCDHSYQQKVLRARENSLCLEHGEVCSGGEKCGGYGFVAVWNNIEAIETIDELPIPHEVLPDDPNQCKVSNIHRYQPQVLKNIMDYRPKGHFKVEDRYEHTTNSLNDRPTRRMTDTSPSTIQRKYLTNREPEIRHSYFAGSCTVSAVNTNNVEQEYFPIQDDRSSKDAFVSDEDIYSSCEEHTNKATNARIKKARSWKTELAYAVSEVTLSDNQKGTNPPTGTCSSQDDNFTTDAVEYVDPDEYDCKTGKNMITSPETVLSSTYEADLSGTVKYSTLEKDTEMDLEYAVSHVQMSASPTSTKENAKTLLGNAPTGNFDYVDSDEFQYKLEKNLSESV</sequence>
<name>A0A2G8KW45_STIJA</name>
<evidence type="ECO:0000313" key="2">
    <source>
        <dbReference type="EMBL" id="PIK52228.1"/>
    </source>
</evidence>
<evidence type="ECO:0000313" key="3">
    <source>
        <dbReference type="Proteomes" id="UP000230750"/>
    </source>
</evidence>
<protein>
    <recommendedName>
        <fullName evidence="1">WSC domain-containing protein</fullName>
    </recommendedName>
</protein>
<comment type="caution">
    <text evidence="2">The sequence shown here is derived from an EMBL/GenBank/DDBJ whole genome shotgun (WGS) entry which is preliminary data.</text>
</comment>
<dbReference type="SMART" id="SM00321">
    <property type="entry name" value="WSC"/>
    <property type="match status" value="1"/>
</dbReference>
<feature type="domain" description="WSC" evidence="1">
    <location>
        <begin position="27"/>
        <end position="118"/>
    </location>
</feature>
<dbReference type="EMBL" id="MRZV01000338">
    <property type="protein sequence ID" value="PIK52228.1"/>
    <property type="molecule type" value="Genomic_DNA"/>
</dbReference>
<dbReference type="PROSITE" id="PS51212">
    <property type="entry name" value="WSC"/>
    <property type="match status" value="1"/>
</dbReference>
<dbReference type="AlphaFoldDB" id="A0A2G8KW45"/>
<reference evidence="2 3" key="1">
    <citation type="journal article" date="2017" name="PLoS Biol.">
        <title>The sea cucumber genome provides insights into morphological evolution and visceral regeneration.</title>
        <authorList>
            <person name="Zhang X."/>
            <person name="Sun L."/>
            <person name="Yuan J."/>
            <person name="Sun Y."/>
            <person name="Gao Y."/>
            <person name="Zhang L."/>
            <person name="Li S."/>
            <person name="Dai H."/>
            <person name="Hamel J.F."/>
            <person name="Liu C."/>
            <person name="Yu Y."/>
            <person name="Liu S."/>
            <person name="Lin W."/>
            <person name="Guo K."/>
            <person name="Jin S."/>
            <person name="Xu P."/>
            <person name="Storey K.B."/>
            <person name="Huan P."/>
            <person name="Zhang T."/>
            <person name="Zhou Y."/>
            <person name="Zhang J."/>
            <person name="Lin C."/>
            <person name="Li X."/>
            <person name="Xing L."/>
            <person name="Huo D."/>
            <person name="Sun M."/>
            <person name="Wang L."/>
            <person name="Mercier A."/>
            <person name="Li F."/>
            <person name="Yang H."/>
            <person name="Xiang J."/>
        </authorList>
    </citation>
    <scope>NUCLEOTIDE SEQUENCE [LARGE SCALE GENOMIC DNA]</scope>
    <source>
        <strain evidence="2">Shaxun</strain>
        <tissue evidence="2">Muscle</tissue>
    </source>
</reference>
<dbReference type="Pfam" id="PF01822">
    <property type="entry name" value="WSC"/>
    <property type="match status" value="1"/>
</dbReference>
<evidence type="ECO:0000259" key="1">
    <source>
        <dbReference type="PROSITE" id="PS51212"/>
    </source>
</evidence>
<gene>
    <name evidence="2" type="ORF">BSL78_10890</name>
</gene>
<proteinExistence type="predicted"/>
<keyword evidence="3" id="KW-1185">Reference proteome</keyword>
<dbReference type="InterPro" id="IPR002889">
    <property type="entry name" value="WSC_carb-bd"/>
</dbReference>